<dbReference type="eggNOG" id="KOG0504">
    <property type="taxonomic scope" value="Eukaryota"/>
</dbReference>
<dbReference type="EMBL" id="CM009290">
    <property type="protein sequence ID" value="PNT52155.1"/>
    <property type="molecule type" value="Genomic_DNA"/>
</dbReference>
<keyword evidence="1" id="KW-0472">Membrane</keyword>
<gene>
    <name evidence="2" type="ORF">POPTR_001G015800</name>
</gene>
<sequence length="126" mass="14267">MDEEHGNFLCCGGCLYRYNYVCCSIYCSGWLMFLGILTARYAEQDFLISLPRKLIIGLSTLVISIAAMMVAFCAALLVMLDGMMEVIPFHLFCVLVFQSLSSCFHNFLYWLRSSCQHMDQASSKGK</sequence>
<reference evidence="2 3" key="1">
    <citation type="journal article" date="2006" name="Science">
        <title>The genome of black cottonwood, Populus trichocarpa (Torr. &amp; Gray).</title>
        <authorList>
            <person name="Tuskan G.A."/>
            <person name="Difazio S."/>
            <person name="Jansson S."/>
            <person name="Bohlmann J."/>
            <person name="Grigoriev I."/>
            <person name="Hellsten U."/>
            <person name="Putnam N."/>
            <person name="Ralph S."/>
            <person name="Rombauts S."/>
            <person name="Salamov A."/>
            <person name="Schein J."/>
            <person name="Sterck L."/>
            <person name="Aerts A."/>
            <person name="Bhalerao R.R."/>
            <person name="Bhalerao R.P."/>
            <person name="Blaudez D."/>
            <person name="Boerjan W."/>
            <person name="Brun A."/>
            <person name="Brunner A."/>
            <person name="Busov V."/>
            <person name="Campbell M."/>
            <person name="Carlson J."/>
            <person name="Chalot M."/>
            <person name="Chapman J."/>
            <person name="Chen G.L."/>
            <person name="Cooper D."/>
            <person name="Coutinho P.M."/>
            <person name="Couturier J."/>
            <person name="Covert S."/>
            <person name="Cronk Q."/>
            <person name="Cunningham R."/>
            <person name="Davis J."/>
            <person name="Degroeve S."/>
            <person name="Dejardin A."/>
            <person name="Depamphilis C."/>
            <person name="Detter J."/>
            <person name="Dirks B."/>
            <person name="Dubchak I."/>
            <person name="Duplessis S."/>
            <person name="Ehlting J."/>
            <person name="Ellis B."/>
            <person name="Gendler K."/>
            <person name="Goodstein D."/>
            <person name="Gribskov M."/>
            <person name="Grimwood J."/>
            <person name="Groover A."/>
            <person name="Gunter L."/>
            <person name="Hamberger B."/>
            <person name="Heinze B."/>
            <person name="Helariutta Y."/>
            <person name="Henrissat B."/>
            <person name="Holligan D."/>
            <person name="Holt R."/>
            <person name="Huang W."/>
            <person name="Islam-Faridi N."/>
            <person name="Jones S."/>
            <person name="Jones-Rhoades M."/>
            <person name="Jorgensen R."/>
            <person name="Joshi C."/>
            <person name="Kangasjarvi J."/>
            <person name="Karlsson J."/>
            <person name="Kelleher C."/>
            <person name="Kirkpatrick R."/>
            <person name="Kirst M."/>
            <person name="Kohler A."/>
            <person name="Kalluri U."/>
            <person name="Larimer F."/>
            <person name="Leebens-Mack J."/>
            <person name="Leple J.C."/>
            <person name="Locascio P."/>
            <person name="Lou Y."/>
            <person name="Lucas S."/>
            <person name="Martin F."/>
            <person name="Montanini B."/>
            <person name="Napoli C."/>
            <person name="Nelson D.R."/>
            <person name="Nelson C."/>
            <person name="Nieminen K."/>
            <person name="Nilsson O."/>
            <person name="Pereda V."/>
            <person name="Peter G."/>
            <person name="Philippe R."/>
            <person name="Pilate G."/>
            <person name="Poliakov A."/>
            <person name="Razumovskaya J."/>
            <person name="Richardson P."/>
            <person name="Rinaldi C."/>
            <person name="Ritland K."/>
            <person name="Rouze P."/>
            <person name="Ryaboy D."/>
            <person name="Schmutz J."/>
            <person name="Schrader J."/>
            <person name="Segerman B."/>
            <person name="Shin H."/>
            <person name="Siddiqui A."/>
            <person name="Sterky F."/>
            <person name="Terry A."/>
            <person name="Tsai C.J."/>
            <person name="Uberbacher E."/>
            <person name="Unneberg P."/>
            <person name="Vahala J."/>
            <person name="Wall K."/>
            <person name="Wessler S."/>
            <person name="Yang G."/>
            <person name="Yin T."/>
            <person name="Douglas C."/>
            <person name="Marra M."/>
            <person name="Sandberg G."/>
            <person name="Van de Peer Y."/>
            <person name="Rokhsar D."/>
        </authorList>
    </citation>
    <scope>NUCLEOTIDE SEQUENCE [LARGE SCALE GENOMIC DNA]</scope>
    <source>
        <strain evidence="3">cv. Nisqually</strain>
    </source>
</reference>
<dbReference type="HOGENOM" id="CLU_1985388_0_0_1"/>
<evidence type="ECO:0000313" key="2">
    <source>
        <dbReference type="EMBL" id="PNT52155.1"/>
    </source>
</evidence>
<accession>B9GMA2</accession>
<evidence type="ECO:0000313" key="3">
    <source>
        <dbReference type="Proteomes" id="UP000006729"/>
    </source>
</evidence>
<protein>
    <recommendedName>
        <fullName evidence="4">PGG domain-containing protein</fullName>
    </recommendedName>
</protein>
<dbReference type="STRING" id="3694.B9GMA2"/>
<dbReference type="AlphaFoldDB" id="B9GMA2"/>
<dbReference type="InParanoid" id="B9GMA2"/>
<dbReference type="PANTHER" id="PTHR24177">
    <property type="entry name" value="CASKIN"/>
    <property type="match status" value="1"/>
</dbReference>
<keyword evidence="3" id="KW-1185">Reference proteome</keyword>
<evidence type="ECO:0000256" key="1">
    <source>
        <dbReference type="SAM" id="Phobius"/>
    </source>
</evidence>
<organism evidence="2 3">
    <name type="scientific">Populus trichocarpa</name>
    <name type="common">Western balsam poplar</name>
    <name type="synonym">Populus balsamifera subsp. trichocarpa</name>
    <dbReference type="NCBI Taxonomy" id="3694"/>
    <lineage>
        <taxon>Eukaryota</taxon>
        <taxon>Viridiplantae</taxon>
        <taxon>Streptophyta</taxon>
        <taxon>Embryophyta</taxon>
        <taxon>Tracheophyta</taxon>
        <taxon>Spermatophyta</taxon>
        <taxon>Magnoliopsida</taxon>
        <taxon>eudicotyledons</taxon>
        <taxon>Gunneridae</taxon>
        <taxon>Pentapetalae</taxon>
        <taxon>rosids</taxon>
        <taxon>fabids</taxon>
        <taxon>Malpighiales</taxon>
        <taxon>Salicaceae</taxon>
        <taxon>Saliceae</taxon>
        <taxon>Populus</taxon>
    </lineage>
</organism>
<feature type="transmembrane region" description="Helical" evidence="1">
    <location>
        <begin position="18"/>
        <end position="42"/>
    </location>
</feature>
<evidence type="ECO:0008006" key="4">
    <source>
        <dbReference type="Google" id="ProtNLM"/>
    </source>
</evidence>
<dbReference type="PANTHER" id="PTHR24177:SF329">
    <property type="entry name" value="ANKYRIN REPEAT PROTEIN"/>
    <property type="match status" value="1"/>
</dbReference>
<proteinExistence type="predicted"/>
<feature type="transmembrane region" description="Helical" evidence="1">
    <location>
        <begin position="54"/>
        <end position="80"/>
    </location>
</feature>
<name>B9GMA2_POPTR</name>
<keyword evidence="1" id="KW-0812">Transmembrane</keyword>
<feature type="transmembrane region" description="Helical" evidence="1">
    <location>
        <begin position="86"/>
        <end position="111"/>
    </location>
</feature>
<keyword evidence="1" id="KW-1133">Transmembrane helix</keyword>
<dbReference type="Proteomes" id="UP000006729">
    <property type="component" value="Chromosome 1"/>
</dbReference>